<feature type="region of interest" description="Disordered" evidence="1">
    <location>
        <begin position="181"/>
        <end position="207"/>
    </location>
</feature>
<evidence type="ECO:0000313" key="2">
    <source>
        <dbReference type="EMBL" id="EGD80878.1"/>
    </source>
</evidence>
<evidence type="ECO:0000256" key="1">
    <source>
        <dbReference type="SAM" id="MobiDB-lite"/>
    </source>
</evidence>
<feature type="compositionally biased region" description="Low complexity" evidence="1">
    <location>
        <begin position="181"/>
        <end position="199"/>
    </location>
</feature>
<dbReference type="AlphaFoldDB" id="F2U0F0"/>
<feature type="compositionally biased region" description="Acidic residues" evidence="1">
    <location>
        <begin position="265"/>
        <end position="288"/>
    </location>
</feature>
<feature type="compositionally biased region" description="Basic and acidic residues" evidence="1">
    <location>
        <begin position="289"/>
        <end position="313"/>
    </location>
</feature>
<dbReference type="EMBL" id="GL832958">
    <property type="protein sequence ID" value="EGD80878.1"/>
    <property type="molecule type" value="Genomic_DNA"/>
</dbReference>
<sequence>MRWAVTEAIRDMYLKCAEEHDILGELQELAQTTRKRYVQAKIDFRKTGKWDKEVKTPTEPATFSSKVVELSAHGMGRVCTRMRQHARNKEARQPDPQGIERFFGDRVPTRPSFMSATAAHTLLNLQFRLMEGNCRLYLRVAARKAAARSSRAGGGCLASVLSKNVRSIRTNGHIAYLIQKKAPATSTATSSSRSTGTSKKAGKTEATDVKPDVCRVVGLDPGTRKPLVAVRLGDGKKYTVSQARLVSECGVKAGRTSARGATSTDGDDGDNDGDDDEGDDVNCDDDDDGAIKDSKVGHGHPEDRGGDDAKGACEDASSGDDGRGPPALSGRRLKRKLHTRMKAIRPYQQRALAAAGANVHRGRGGGAKSSTLRLRRMLEARAPLQTVDEFRTTRYSLCCAWPRDIDASRQSRCKSCGDTRDRDAAAAVTIACRTLTAQAGGNLGVWQRRTCSPQIPDRHNALRRTHRRVQRMWSVRMRAATVANRLLKLNSRLGKTSPHRQ</sequence>
<dbReference type="Proteomes" id="UP000007799">
    <property type="component" value="Unassembled WGS sequence"/>
</dbReference>
<dbReference type="KEGG" id="sre:PTSG_11737"/>
<keyword evidence="3" id="KW-1185">Reference proteome</keyword>
<reference evidence="2" key="1">
    <citation type="submission" date="2009-08" db="EMBL/GenBank/DDBJ databases">
        <title>Annotation of Salpingoeca rosetta.</title>
        <authorList>
            <consortium name="The Broad Institute Genome Sequencing Platform"/>
            <person name="Russ C."/>
            <person name="Cuomo C."/>
            <person name="Burger G."/>
            <person name="Gray M.W."/>
            <person name="Holland P.W.H."/>
            <person name="King N."/>
            <person name="Lang F.B.F."/>
            <person name="Roger A.J."/>
            <person name="Ruiz-Trillo I."/>
            <person name="Young S.K."/>
            <person name="Zeng Q."/>
            <person name="Gargeya S."/>
            <person name="Alvarado L."/>
            <person name="Berlin A."/>
            <person name="Chapman S.B."/>
            <person name="Chen Z."/>
            <person name="Freedman E."/>
            <person name="Gellesch M."/>
            <person name="Goldberg J."/>
            <person name="Griggs A."/>
            <person name="Gujja S."/>
            <person name="Heilman E."/>
            <person name="Heiman D."/>
            <person name="Howarth C."/>
            <person name="Mehta T."/>
            <person name="Neiman D."/>
            <person name="Pearson M."/>
            <person name="Roberts A."/>
            <person name="Saif S."/>
            <person name="Shea T."/>
            <person name="Shenoy N."/>
            <person name="Sisk P."/>
            <person name="Stolte C."/>
            <person name="Sykes S."/>
            <person name="White J."/>
            <person name="Yandava C."/>
            <person name="Haas B."/>
            <person name="Nusbaum C."/>
            <person name="Birren B."/>
        </authorList>
    </citation>
    <scope>NUCLEOTIDE SEQUENCE [LARGE SCALE GENOMIC DNA]</scope>
    <source>
        <strain evidence="2">ATCC 50818</strain>
    </source>
</reference>
<dbReference type="RefSeq" id="XP_004997439.1">
    <property type="nucleotide sequence ID" value="XM_004997382.1"/>
</dbReference>
<accession>F2U0F0</accession>
<dbReference type="GeneID" id="16078036"/>
<protein>
    <submittedName>
        <fullName evidence="2">Uncharacterized protein</fullName>
    </submittedName>
</protein>
<feature type="region of interest" description="Disordered" evidence="1">
    <location>
        <begin position="253"/>
        <end position="332"/>
    </location>
</feature>
<proteinExistence type="predicted"/>
<name>F2U0F0_SALR5</name>
<dbReference type="InParanoid" id="F2U0F0"/>
<organism evidence="3">
    <name type="scientific">Salpingoeca rosetta (strain ATCC 50818 / BSB-021)</name>
    <dbReference type="NCBI Taxonomy" id="946362"/>
    <lineage>
        <taxon>Eukaryota</taxon>
        <taxon>Choanoflagellata</taxon>
        <taxon>Craspedida</taxon>
        <taxon>Salpingoecidae</taxon>
        <taxon>Salpingoeca</taxon>
    </lineage>
</organism>
<gene>
    <name evidence="2" type="ORF">PTSG_11737</name>
</gene>
<evidence type="ECO:0000313" key="3">
    <source>
        <dbReference type="Proteomes" id="UP000007799"/>
    </source>
</evidence>